<reference evidence="2 3" key="1">
    <citation type="journal article" date="2011" name="J. Bacteriol.">
        <title>Genome sequence of Chthoniobacter flavus Ellin428, an aerobic heterotrophic soil bacterium.</title>
        <authorList>
            <person name="Kant R."/>
            <person name="van Passel M.W."/>
            <person name="Palva A."/>
            <person name="Lucas S."/>
            <person name="Lapidus A."/>
            <person name="Glavina Del Rio T."/>
            <person name="Dalin E."/>
            <person name="Tice H."/>
            <person name="Bruce D."/>
            <person name="Goodwin L."/>
            <person name="Pitluck S."/>
            <person name="Larimer F.W."/>
            <person name="Land M.L."/>
            <person name="Hauser L."/>
            <person name="Sangwan P."/>
            <person name="de Vos W.M."/>
            <person name="Janssen P.H."/>
            <person name="Smidt H."/>
        </authorList>
    </citation>
    <scope>NUCLEOTIDE SEQUENCE [LARGE SCALE GENOMIC DNA]</scope>
    <source>
        <strain evidence="2 3">Ellin428</strain>
    </source>
</reference>
<dbReference type="PANTHER" id="PTHR36440">
    <property type="entry name" value="PUTATIVE (AFU_ORTHOLOGUE AFUA_8G07350)-RELATED"/>
    <property type="match status" value="1"/>
</dbReference>
<dbReference type="InterPro" id="IPR053146">
    <property type="entry name" value="QDO-like"/>
</dbReference>
<evidence type="ECO:0000313" key="2">
    <source>
        <dbReference type="EMBL" id="EDY18927.1"/>
    </source>
</evidence>
<dbReference type="InterPro" id="IPR014710">
    <property type="entry name" value="RmlC-like_jellyroll"/>
</dbReference>
<dbReference type="Pfam" id="PF07883">
    <property type="entry name" value="Cupin_2"/>
    <property type="match status" value="1"/>
</dbReference>
<comment type="caution">
    <text evidence="2">The sequence shown here is derived from an EMBL/GenBank/DDBJ whole genome shotgun (WGS) entry which is preliminary data.</text>
</comment>
<organism evidence="2 3">
    <name type="scientific">Chthoniobacter flavus Ellin428</name>
    <dbReference type="NCBI Taxonomy" id="497964"/>
    <lineage>
        <taxon>Bacteria</taxon>
        <taxon>Pseudomonadati</taxon>
        <taxon>Verrucomicrobiota</taxon>
        <taxon>Spartobacteria</taxon>
        <taxon>Chthoniobacterales</taxon>
        <taxon>Chthoniobacteraceae</taxon>
        <taxon>Chthoniobacter</taxon>
    </lineage>
</organism>
<dbReference type="eggNOG" id="COG1917">
    <property type="taxonomic scope" value="Bacteria"/>
</dbReference>
<dbReference type="InterPro" id="IPR011051">
    <property type="entry name" value="RmlC_Cupin_sf"/>
</dbReference>
<dbReference type="PANTHER" id="PTHR36440:SF1">
    <property type="entry name" value="PUTATIVE (AFU_ORTHOLOGUE AFUA_8G07350)-RELATED"/>
    <property type="match status" value="1"/>
</dbReference>
<name>B4D3U7_9BACT</name>
<gene>
    <name evidence="2" type="ORF">CfE428DRAFT_3585</name>
</gene>
<dbReference type="EMBL" id="ABVL01000010">
    <property type="protein sequence ID" value="EDY18927.1"/>
    <property type="molecule type" value="Genomic_DNA"/>
</dbReference>
<dbReference type="Gene3D" id="2.60.120.10">
    <property type="entry name" value="Jelly Rolls"/>
    <property type="match status" value="1"/>
</dbReference>
<dbReference type="SUPFAM" id="SSF51182">
    <property type="entry name" value="RmlC-like cupins"/>
    <property type="match status" value="1"/>
</dbReference>
<dbReference type="Proteomes" id="UP000005824">
    <property type="component" value="Unassembled WGS sequence"/>
</dbReference>
<evidence type="ECO:0000259" key="1">
    <source>
        <dbReference type="Pfam" id="PF07883"/>
    </source>
</evidence>
<dbReference type="STRING" id="497964.CfE428DRAFT_3585"/>
<accession>B4D3U7</accession>
<feature type="domain" description="Cupin type-2" evidence="1">
    <location>
        <begin position="59"/>
        <end position="126"/>
    </location>
</feature>
<protein>
    <submittedName>
        <fullName evidence="2">Cupin 2 conserved barrel domain protein</fullName>
    </submittedName>
</protein>
<proteinExistence type="predicted"/>
<dbReference type="InterPro" id="IPR013096">
    <property type="entry name" value="Cupin_2"/>
</dbReference>
<evidence type="ECO:0000313" key="3">
    <source>
        <dbReference type="Proteomes" id="UP000005824"/>
    </source>
</evidence>
<dbReference type="InParanoid" id="B4D3U7"/>
<sequence length="152" mass="17153">MDFDRNRVDTDTTPMPVLSAPRRFVAASEVEVERLEGKTHHWYFKDGLGDAESLVFVRARIEPGAGHPFHTHPEMDEIIYVLEGSMTQWLEHEKRELRPGDSIYIPRGFVHGCINRSTAECEFLAILSPAKINGPFAVDVSGEEPWCSLAES</sequence>
<dbReference type="AlphaFoldDB" id="B4D3U7"/>
<keyword evidence="3" id="KW-1185">Reference proteome</keyword>